<dbReference type="PROSITE" id="PS51186">
    <property type="entry name" value="GNAT"/>
    <property type="match status" value="1"/>
</dbReference>
<keyword evidence="3" id="KW-1185">Reference proteome</keyword>
<organism evidence="2 3">
    <name type="scientific">Thiobaca trueperi</name>
    <dbReference type="NCBI Taxonomy" id="127458"/>
    <lineage>
        <taxon>Bacteria</taxon>
        <taxon>Pseudomonadati</taxon>
        <taxon>Pseudomonadota</taxon>
        <taxon>Gammaproteobacteria</taxon>
        <taxon>Chromatiales</taxon>
        <taxon>Chromatiaceae</taxon>
        <taxon>Thiobaca</taxon>
    </lineage>
</organism>
<dbReference type="Proteomes" id="UP000295717">
    <property type="component" value="Unassembled WGS sequence"/>
</dbReference>
<sequence length="203" mass="23543">MSQVHLRRFTGSAIAPHLHDVADLRIRVFREWPYLYQGDMDYEQRYLETYSRSPESLFVLAFDGERVVGASTGVPMADETDEFKQPFIARGDDPGRIFYFGESVLLPTYRGQGVGVRFFQEREGYACELGRFTHTAFCAVDRPSDHPRRPPDHVPLDDFWMRRGYVKQPSLTTLLTWLDLEESRPTAKPMTFWLKRLDGVDAN</sequence>
<evidence type="ECO:0000259" key="1">
    <source>
        <dbReference type="PROSITE" id="PS51186"/>
    </source>
</evidence>
<dbReference type="AlphaFoldDB" id="A0A4R3N0B7"/>
<dbReference type="SUPFAM" id="SSF55729">
    <property type="entry name" value="Acyl-CoA N-acyltransferases (Nat)"/>
    <property type="match status" value="1"/>
</dbReference>
<accession>A0A4R3N0B7</accession>
<comment type="caution">
    <text evidence="2">The sequence shown here is derived from an EMBL/GenBank/DDBJ whole genome shotgun (WGS) entry which is preliminary data.</text>
</comment>
<dbReference type="GO" id="GO:0016747">
    <property type="term" value="F:acyltransferase activity, transferring groups other than amino-acyl groups"/>
    <property type="evidence" value="ECO:0007669"/>
    <property type="project" value="InterPro"/>
</dbReference>
<dbReference type="RefSeq" id="WP_132976543.1">
    <property type="nucleotide sequence ID" value="NZ_SMAO01000003.1"/>
</dbReference>
<proteinExistence type="predicted"/>
<feature type="domain" description="N-acetyltransferase" evidence="1">
    <location>
        <begin position="4"/>
        <end position="195"/>
    </location>
</feature>
<protein>
    <recommendedName>
        <fullName evidence="1">N-acetyltransferase domain-containing protein</fullName>
    </recommendedName>
</protein>
<dbReference type="EMBL" id="SMAO01000003">
    <property type="protein sequence ID" value="TCT22144.1"/>
    <property type="molecule type" value="Genomic_DNA"/>
</dbReference>
<dbReference type="OrthoDB" id="187903at2"/>
<evidence type="ECO:0000313" key="2">
    <source>
        <dbReference type="EMBL" id="TCT22144.1"/>
    </source>
</evidence>
<dbReference type="CDD" id="cd04301">
    <property type="entry name" value="NAT_SF"/>
    <property type="match status" value="1"/>
</dbReference>
<reference evidence="2 3" key="1">
    <citation type="submission" date="2019-03" db="EMBL/GenBank/DDBJ databases">
        <title>Genomic Encyclopedia of Type Strains, Phase IV (KMG-IV): sequencing the most valuable type-strain genomes for metagenomic binning, comparative biology and taxonomic classification.</title>
        <authorList>
            <person name="Goeker M."/>
        </authorList>
    </citation>
    <scope>NUCLEOTIDE SEQUENCE [LARGE SCALE GENOMIC DNA]</scope>
    <source>
        <strain evidence="2 3">DSM 13587</strain>
    </source>
</reference>
<dbReference type="InterPro" id="IPR016181">
    <property type="entry name" value="Acyl_CoA_acyltransferase"/>
</dbReference>
<dbReference type="Pfam" id="PF00583">
    <property type="entry name" value="Acetyltransf_1"/>
    <property type="match status" value="1"/>
</dbReference>
<dbReference type="Gene3D" id="3.40.630.30">
    <property type="match status" value="1"/>
</dbReference>
<dbReference type="InterPro" id="IPR000182">
    <property type="entry name" value="GNAT_dom"/>
</dbReference>
<name>A0A4R3N0B7_9GAMM</name>
<evidence type="ECO:0000313" key="3">
    <source>
        <dbReference type="Proteomes" id="UP000295717"/>
    </source>
</evidence>
<gene>
    <name evidence="2" type="ORF">EDC35_103243</name>
</gene>